<dbReference type="EMBL" id="JACFXV010000053">
    <property type="protein sequence ID" value="MBA5777602.1"/>
    <property type="molecule type" value="Genomic_DNA"/>
</dbReference>
<keyword evidence="3" id="KW-1185">Reference proteome</keyword>
<dbReference type="Pfam" id="PF01323">
    <property type="entry name" value="DSBA"/>
    <property type="match status" value="1"/>
</dbReference>
<dbReference type="SUPFAM" id="SSF52833">
    <property type="entry name" value="Thioredoxin-like"/>
    <property type="match status" value="1"/>
</dbReference>
<dbReference type="Proteomes" id="UP000541109">
    <property type="component" value="Unassembled WGS sequence"/>
</dbReference>
<dbReference type="Gene3D" id="3.40.30.10">
    <property type="entry name" value="Glutaredoxin"/>
    <property type="match status" value="1"/>
</dbReference>
<reference evidence="2 3" key="1">
    <citation type="submission" date="2020-07" db="EMBL/GenBank/DDBJ databases">
        <title>Stappia sp., F7233, whole genome shotgun sequencing project.</title>
        <authorList>
            <person name="Jiang S."/>
            <person name="Liu Z.W."/>
            <person name="Du Z.J."/>
        </authorList>
    </citation>
    <scope>NUCLEOTIDE SEQUENCE [LARGE SCALE GENOMIC DNA]</scope>
    <source>
        <strain evidence="2 3">F7233</strain>
    </source>
</reference>
<gene>
    <name evidence="2" type="ORF">H2509_10755</name>
</gene>
<evidence type="ECO:0000259" key="1">
    <source>
        <dbReference type="Pfam" id="PF01323"/>
    </source>
</evidence>
<dbReference type="GO" id="GO:0016491">
    <property type="term" value="F:oxidoreductase activity"/>
    <property type="evidence" value="ECO:0007669"/>
    <property type="project" value="InterPro"/>
</dbReference>
<comment type="caution">
    <text evidence="2">The sequence shown here is derived from an EMBL/GenBank/DDBJ whole genome shotgun (WGS) entry which is preliminary data.</text>
</comment>
<protein>
    <submittedName>
        <fullName evidence="2">DsbA family oxidoreductase</fullName>
    </submittedName>
</protein>
<evidence type="ECO:0000313" key="2">
    <source>
        <dbReference type="EMBL" id="MBA5777602.1"/>
    </source>
</evidence>
<proteinExistence type="predicted"/>
<dbReference type="AlphaFoldDB" id="A0A839AFD6"/>
<dbReference type="InterPro" id="IPR036249">
    <property type="entry name" value="Thioredoxin-like_sf"/>
</dbReference>
<organism evidence="2 3">
    <name type="scientific">Stappia albiluteola</name>
    <dbReference type="NCBI Taxonomy" id="2758565"/>
    <lineage>
        <taxon>Bacteria</taxon>
        <taxon>Pseudomonadati</taxon>
        <taxon>Pseudomonadota</taxon>
        <taxon>Alphaproteobacteria</taxon>
        <taxon>Hyphomicrobiales</taxon>
        <taxon>Stappiaceae</taxon>
        <taxon>Stappia</taxon>
    </lineage>
</organism>
<name>A0A839AFD6_9HYPH</name>
<accession>A0A839AFD6</accession>
<dbReference type="PANTHER" id="PTHR13887:SF41">
    <property type="entry name" value="THIOREDOXIN SUPERFAMILY PROTEIN"/>
    <property type="match status" value="1"/>
</dbReference>
<dbReference type="RefSeq" id="WP_182165085.1">
    <property type="nucleotide sequence ID" value="NZ_JACFXV010000053.1"/>
</dbReference>
<feature type="domain" description="DSBA-like thioredoxin" evidence="1">
    <location>
        <begin position="14"/>
        <end position="212"/>
    </location>
</feature>
<evidence type="ECO:0000313" key="3">
    <source>
        <dbReference type="Proteomes" id="UP000541109"/>
    </source>
</evidence>
<dbReference type="CDD" id="cd03024">
    <property type="entry name" value="DsbA_FrnE"/>
    <property type="match status" value="1"/>
</dbReference>
<dbReference type="InterPro" id="IPR001853">
    <property type="entry name" value="DSBA-like_thioredoxin_dom"/>
</dbReference>
<sequence>MSENENTAAGTIRIDVVSDVVCPYCILGYKQLEKASEQSGVAIDLHWHPFELNPQMPKEGENLREHLAKKYGTTLEQSIASRARLTEAGAQLGFSFQYTDDMRMYNTFQAHQLLHWADQQGKQTALKLALFDAFFTRREDVSDETVLVDVAETVGLDREEAERVLREKTYAGAVRADQRFWLERGIQGVPAYILNQRYLVSGAQGVENLSRVLTQVAAEKAA</sequence>
<dbReference type="PANTHER" id="PTHR13887">
    <property type="entry name" value="GLUTATHIONE S-TRANSFERASE KAPPA"/>
    <property type="match status" value="1"/>
</dbReference>